<evidence type="ECO:0000256" key="7">
    <source>
        <dbReference type="ARBA" id="ARBA00023277"/>
    </source>
</evidence>
<evidence type="ECO:0000256" key="9">
    <source>
        <dbReference type="ARBA" id="ARBA00031501"/>
    </source>
</evidence>
<name>A0A1M6XM14_9BACT</name>
<dbReference type="Pfam" id="PF02446">
    <property type="entry name" value="Glyco_hydro_77"/>
    <property type="match status" value="1"/>
</dbReference>
<dbReference type="GO" id="GO:0005975">
    <property type="term" value="P:carbohydrate metabolic process"/>
    <property type="evidence" value="ECO:0007669"/>
    <property type="project" value="InterPro"/>
</dbReference>
<sequence length="514" mass="59054">MHGLPRSSGILLHPTSLPGPFGIGDLGPAAYRFVDFLVEAGQRLWQMLPLVPVGLGFSPYASPSTFAGNPLLISPERLVEQGLLQTDDIAHPPAFPEDRVDYDWVTVYKKHLLEKAYATFEAHPDRIDETDFWLFCEKQAFWLDDYALFMALKEAQGGTVWTEWPPELVRREPEALHRARQELARSFRKHQFWQYLFHKQWMDLRAYCHDRGIRLMGDIPIYVAHDSADVWANPHLFHLDEQGHPTVVAGVPPDYFSETGQRWGNPLYRWDVSRETGHHWWTQRFAVLLERVDLIRLDHFRGFAAYWEIPASEPTAVNGRWVPGPGAEFFETIQQKLGPLPLVAENLGVITPDVTELMERFGFPGMAVLQFAFDDDATSTFLPHNYTRNLVAYTGTHDNDTIVGWWRGENKTTLPPEVVARARAYARTYLDLDRKREREIHWTCIRTLMASVAELVVFPLQDVLGLGSEARMNTPGTTGPHNWSWRVRANQLRPRVAERLRLLTETYGRLLPSP</sequence>
<dbReference type="PANTHER" id="PTHR32438:SF5">
    <property type="entry name" value="4-ALPHA-GLUCANOTRANSFERASE DPE1, CHLOROPLASTIC_AMYLOPLASTIC"/>
    <property type="match status" value="1"/>
</dbReference>
<dbReference type="AlphaFoldDB" id="A0A1M6XM14"/>
<keyword evidence="5 10" id="KW-0328">Glycosyltransferase</keyword>
<reference evidence="12" key="1">
    <citation type="submission" date="2016-11" db="EMBL/GenBank/DDBJ databases">
        <authorList>
            <person name="Varghese N."/>
            <person name="Submissions S."/>
        </authorList>
    </citation>
    <scope>NUCLEOTIDE SEQUENCE [LARGE SCALE GENOMIC DNA]</scope>
    <source>
        <strain evidence="12">DSM 22212</strain>
    </source>
</reference>
<evidence type="ECO:0000256" key="2">
    <source>
        <dbReference type="ARBA" id="ARBA00005684"/>
    </source>
</evidence>
<dbReference type="NCBIfam" id="TIGR00217">
    <property type="entry name" value="malQ"/>
    <property type="match status" value="1"/>
</dbReference>
<evidence type="ECO:0000256" key="4">
    <source>
        <dbReference type="ARBA" id="ARBA00020295"/>
    </source>
</evidence>
<comment type="catalytic activity">
    <reaction evidence="1 10">
        <text>Transfers a segment of a (1-&gt;4)-alpha-D-glucan to a new position in an acceptor, which may be glucose or a (1-&gt;4)-alpha-D-glucan.</text>
        <dbReference type="EC" id="2.4.1.25"/>
    </reaction>
</comment>
<keyword evidence="6 10" id="KW-0808">Transferase</keyword>
<evidence type="ECO:0000256" key="8">
    <source>
        <dbReference type="ARBA" id="ARBA00031423"/>
    </source>
</evidence>
<dbReference type="InterPro" id="IPR017853">
    <property type="entry name" value="GH"/>
</dbReference>
<protein>
    <recommendedName>
        <fullName evidence="4 10">4-alpha-glucanotransferase</fullName>
        <ecNumber evidence="3 10">2.4.1.25</ecNumber>
    </recommendedName>
    <alternativeName>
        <fullName evidence="8 10">Amylomaltase</fullName>
    </alternativeName>
    <alternativeName>
        <fullName evidence="9 10">Disproportionating enzyme</fullName>
    </alternativeName>
</protein>
<proteinExistence type="inferred from homology"/>
<dbReference type="NCBIfam" id="NF011079">
    <property type="entry name" value="PRK14508.1-2"/>
    <property type="match status" value="1"/>
</dbReference>
<dbReference type="EC" id="2.4.1.25" evidence="3 10"/>
<keyword evidence="7 10" id="KW-0119">Carbohydrate metabolism</keyword>
<dbReference type="EMBL" id="FRAU01000011">
    <property type="protein sequence ID" value="SHL06909.1"/>
    <property type="molecule type" value="Genomic_DNA"/>
</dbReference>
<dbReference type="Gene3D" id="3.20.20.80">
    <property type="entry name" value="Glycosidases"/>
    <property type="match status" value="1"/>
</dbReference>
<dbReference type="STRING" id="633813.SAMN04488087_2650"/>
<evidence type="ECO:0000256" key="1">
    <source>
        <dbReference type="ARBA" id="ARBA00000439"/>
    </source>
</evidence>
<evidence type="ECO:0000313" key="11">
    <source>
        <dbReference type="EMBL" id="SHL06909.1"/>
    </source>
</evidence>
<gene>
    <name evidence="11" type="ORF">SAMN04488087_2650</name>
</gene>
<accession>A0A1M6XM14</accession>
<dbReference type="InterPro" id="IPR003385">
    <property type="entry name" value="Glyco_hydro_77"/>
</dbReference>
<dbReference type="NCBIfam" id="NF011080">
    <property type="entry name" value="PRK14508.1-3"/>
    <property type="match status" value="1"/>
</dbReference>
<dbReference type="SUPFAM" id="SSF51445">
    <property type="entry name" value="(Trans)glycosidases"/>
    <property type="match status" value="1"/>
</dbReference>
<dbReference type="Proteomes" id="UP000185812">
    <property type="component" value="Unassembled WGS sequence"/>
</dbReference>
<dbReference type="RefSeq" id="WP_072716442.1">
    <property type="nucleotide sequence ID" value="NZ_FRAU01000011.1"/>
</dbReference>
<evidence type="ECO:0000313" key="12">
    <source>
        <dbReference type="Proteomes" id="UP000185812"/>
    </source>
</evidence>
<dbReference type="OrthoDB" id="9811841at2"/>
<keyword evidence="12" id="KW-1185">Reference proteome</keyword>
<dbReference type="GO" id="GO:0004134">
    <property type="term" value="F:4-alpha-glucanotransferase activity"/>
    <property type="evidence" value="ECO:0007669"/>
    <property type="project" value="UniProtKB-EC"/>
</dbReference>
<evidence type="ECO:0000256" key="5">
    <source>
        <dbReference type="ARBA" id="ARBA00022676"/>
    </source>
</evidence>
<evidence type="ECO:0000256" key="6">
    <source>
        <dbReference type="ARBA" id="ARBA00022679"/>
    </source>
</evidence>
<evidence type="ECO:0000256" key="3">
    <source>
        <dbReference type="ARBA" id="ARBA00012560"/>
    </source>
</evidence>
<comment type="similarity">
    <text evidence="2 10">Belongs to the disproportionating enzyme family.</text>
</comment>
<dbReference type="PANTHER" id="PTHR32438">
    <property type="entry name" value="4-ALPHA-GLUCANOTRANSFERASE DPE1, CHLOROPLASTIC/AMYLOPLASTIC"/>
    <property type="match status" value="1"/>
</dbReference>
<evidence type="ECO:0000256" key="10">
    <source>
        <dbReference type="RuleBase" id="RU361207"/>
    </source>
</evidence>
<organism evidence="11 12">
    <name type="scientific">Rhodothermus profundi</name>
    <dbReference type="NCBI Taxonomy" id="633813"/>
    <lineage>
        <taxon>Bacteria</taxon>
        <taxon>Pseudomonadati</taxon>
        <taxon>Rhodothermota</taxon>
        <taxon>Rhodothermia</taxon>
        <taxon>Rhodothermales</taxon>
        <taxon>Rhodothermaceae</taxon>
        <taxon>Rhodothermus</taxon>
    </lineage>
</organism>